<reference evidence="2 3" key="2">
    <citation type="journal article" date="2019" name="Science, e1252229">
        <title>Invertible promoters mediate bacterial phase variation, antibiotic resistance, and host adaptation in the gut.</title>
        <authorList>
            <person name="Jiang X."/>
            <person name="Hall A.B."/>
            <person name="Arthur T.D."/>
            <person name="Plichta D.R."/>
            <person name="Covington C.T."/>
            <person name="Poyet M."/>
            <person name="Crothers J."/>
            <person name="Moses P.L."/>
            <person name="Tolonen A.C."/>
            <person name="Vlamakis H."/>
            <person name="Alm E.J."/>
            <person name="Xavier R.J."/>
        </authorList>
    </citation>
    <scope>NUCLEOTIDE SEQUENCE [LARGE SCALE GENOMIC DNA]</scope>
    <source>
        <strain evidence="3">bj_0095</strain>
        <strain evidence="2">Bj_0095</strain>
    </source>
</reference>
<dbReference type="RefSeq" id="WP_130089094.1">
    <property type="nucleotide sequence ID" value="NZ_RCXL01000026.1"/>
</dbReference>
<comment type="caution">
    <text evidence="2">The sequence shown here is derived from an EMBL/GenBank/DDBJ whole genome shotgun (WGS) entry which is preliminary data.</text>
</comment>
<evidence type="ECO:0000313" key="1">
    <source>
        <dbReference type="EMBL" id="KAA5271387.1"/>
    </source>
</evidence>
<reference evidence="1 4" key="1">
    <citation type="journal article" date="2019" name="Nat. Med.">
        <title>A library of human gut bacterial isolates paired with longitudinal multiomics data enables mechanistic microbiome research.</title>
        <authorList>
            <person name="Poyet M."/>
            <person name="Groussin M."/>
            <person name="Gibbons S.M."/>
            <person name="Avila-Pacheco J."/>
            <person name="Jiang X."/>
            <person name="Kearney S.M."/>
            <person name="Perrotta A.R."/>
            <person name="Berdy B."/>
            <person name="Zhao S."/>
            <person name="Lieberman T.D."/>
            <person name="Swanson P.K."/>
            <person name="Smith M."/>
            <person name="Roesemann S."/>
            <person name="Alexander J.E."/>
            <person name="Rich S.A."/>
            <person name="Livny J."/>
            <person name="Vlamakis H."/>
            <person name="Clish C."/>
            <person name="Bullock K."/>
            <person name="Deik A."/>
            <person name="Scott J."/>
            <person name="Pierce K.A."/>
            <person name="Xavier R.J."/>
            <person name="Alm E.J."/>
        </authorList>
    </citation>
    <scope>NUCLEOTIDE SEQUENCE [LARGE SCALE GENOMIC DNA]</scope>
    <source>
        <strain evidence="1 4">BIOML-A1</strain>
    </source>
</reference>
<name>A0A4Q5GQ15_9BACE</name>
<evidence type="ECO:0008006" key="5">
    <source>
        <dbReference type="Google" id="ProtNLM"/>
    </source>
</evidence>
<evidence type="ECO:0000313" key="3">
    <source>
        <dbReference type="Proteomes" id="UP000291917"/>
    </source>
</evidence>
<dbReference type="Proteomes" id="UP000335496">
    <property type="component" value="Unassembled WGS sequence"/>
</dbReference>
<dbReference type="EMBL" id="VVZX01000024">
    <property type="protein sequence ID" value="KAA5271387.1"/>
    <property type="molecule type" value="Genomic_DNA"/>
</dbReference>
<gene>
    <name evidence="2" type="ORF">EAJ03_15055</name>
    <name evidence="1" type="ORF">F2Z23_15260</name>
</gene>
<dbReference type="Proteomes" id="UP000291917">
    <property type="component" value="Unassembled WGS sequence"/>
</dbReference>
<dbReference type="EMBL" id="RCXL01000026">
    <property type="protein sequence ID" value="RYT70657.1"/>
    <property type="molecule type" value="Genomic_DNA"/>
</dbReference>
<protein>
    <recommendedName>
        <fullName evidence="5">DUF4116 domain-containing protein</fullName>
    </recommendedName>
</protein>
<sequence>MNIFTEKLKEAISYTSLFFKAENEYTVELMQKKPYKIQDLINPSKELQIAAIQTDPSVIQFITNPSEKIQLLAITINPSTIRYIPNPTKDVQLTAVKINPSIIQHIKEPSKDIILAAIERDFSVIKHIPNPSEELQLIAIRKNPEAIQYIKHPTTEVQLEVIHTSQDKKLIEKVEMDMVKANPGVITILPNPSEAVQLEAVKADYYVIGKIKEPSELVQLAAIQESIYSIQNIPNPTPKVLFQAIKLSSNDPFFINILPESLQVTAVQTKPNLFSLITAPSPAVHKAIIENICDIKIRSNVDNGFIPKVRSLLYQLDLIKHRHSEMSLTADYSDDPQQAKKEQDEADRWKNTETNKAITNFKEDIKNDYPFIEEKTEDLFSCPKTDTTNKEIIGTISYYGFNGEVREVIEYDNAENYLKAIEHELDCNPTGFRYKTLTTNPEVKKAVDNLAYNIYGMNNPHNIGSSIPTSSSTNEQILQSSECKTLISEIGPDKQISGYHILDKSTGKTEPLHVSDINLSKQSPEALKKLLSGQQAEMTAKSGITQMMGLSKSPAGWTLQVGKQIFNMADSSAEI</sequence>
<organism evidence="2 3">
    <name type="scientific">Bacteroides eggerthii</name>
    <dbReference type="NCBI Taxonomy" id="28111"/>
    <lineage>
        <taxon>Bacteria</taxon>
        <taxon>Pseudomonadati</taxon>
        <taxon>Bacteroidota</taxon>
        <taxon>Bacteroidia</taxon>
        <taxon>Bacteroidales</taxon>
        <taxon>Bacteroidaceae</taxon>
        <taxon>Bacteroides</taxon>
    </lineage>
</organism>
<accession>A0A4Q5GQ15</accession>
<evidence type="ECO:0000313" key="4">
    <source>
        <dbReference type="Proteomes" id="UP000335496"/>
    </source>
</evidence>
<dbReference type="AlphaFoldDB" id="A0A4Q5GQ15"/>
<proteinExistence type="predicted"/>
<evidence type="ECO:0000313" key="2">
    <source>
        <dbReference type="EMBL" id="RYT70657.1"/>
    </source>
</evidence>
<keyword evidence="4" id="KW-1185">Reference proteome</keyword>